<accession>A0ABV8YEY5</accession>
<proteinExistence type="predicted"/>
<dbReference type="EMBL" id="JBHSFG010000009">
    <property type="protein sequence ID" value="MFC4463837.1"/>
    <property type="molecule type" value="Genomic_DNA"/>
</dbReference>
<gene>
    <name evidence="2" type="ORF">ACFPH6_04505</name>
</gene>
<evidence type="ECO:0000256" key="1">
    <source>
        <dbReference type="SAM" id="MobiDB-lite"/>
    </source>
</evidence>
<protein>
    <submittedName>
        <fullName evidence="2">Uncharacterized protein</fullName>
    </submittedName>
</protein>
<sequence>MRGGTAALSLTQSEGEGEDERVVTTDNGKHWRTLLAGGIRHQVPRAARAFLVGDGVDSALFHGYAGLP</sequence>
<evidence type="ECO:0000313" key="3">
    <source>
        <dbReference type="Proteomes" id="UP001596012"/>
    </source>
</evidence>
<feature type="region of interest" description="Disordered" evidence="1">
    <location>
        <begin position="1"/>
        <end position="23"/>
    </location>
</feature>
<name>A0ABV8YEY5_9ACTN</name>
<dbReference type="Proteomes" id="UP001596012">
    <property type="component" value="Unassembled WGS sequence"/>
</dbReference>
<organism evidence="2 3">
    <name type="scientific">Streptomyces xiangluensis</name>
    <dbReference type="NCBI Taxonomy" id="2665720"/>
    <lineage>
        <taxon>Bacteria</taxon>
        <taxon>Bacillati</taxon>
        <taxon>Actinomycetota</taxon>
        <taxon>Actinomycetes</taxon>
        <taxon>Kitasatosporales</taxon>
        <taxon>Streptomycetaceae</taxon>
        <taxon>Streptomyces</taxon>
    </lineage>
</organism>
<keyword evidence="3" id="KW-1185">Reference proteome</keyword>
<evidence type="ECO:0000313" key="2">
    <source>
        <dbReference type="EMBL" id="MFC4463837.1"/>
    </source>
</evidence>
<dbReference type="RefSeq" id="WP_386337508.1">
    <property type="nucleotide sequence ID" value="NZ_JBHSFG010000009.1"/>
</dbReference>
<reference evidence="3" key="1">
    <citation type="journal article" date="2019" name="Int. J. Syst. Evol. Microbiol.">
        <title>The Global Catalogue of Microorganisms (GCM) 10K type strain sequencing project: providing services to taxonomists for standard genome sequencing and annotation.</title>
        <authorList>
            <consortium name="The Broad Institute Genomics Platform"/>
            <consortium name="The Broad Institute Genome Sequencing Center for Infectious Disease"/>
            <person name="Wu L."/>
            <person name="Ma J."/>
        </authorList>
    </citation>
    <scope>NUCLEOTIDE SEQUENCE [LARGE SCALE GENOMIC DNA]</scope>
    <source>
        <strain evidence="3">DT43</strain>
    </source>
</reference>
<comment type="caution">
    <text evidence="2">The sequence shown here is derived from an EMBL/GenBank/DDBJ whole genome shotgun (WGS) entry which is preliminary data.</text>
</comment>